<evidence type="ECO:0000256" key="4">
    <source>
        <dbReference type="SAM" id="SignalP"/>
    </source>
</evidence>
<keyword evidence="3" id="KW-0175">Coiled coil</keyword>
<proteinExistence type="inferred from homology"/>
<keyword evidence="2 4" id="KW-0732">Signal</keyword>
<dbReference type="SMART" id="SM00935">
    <property type="entry name" value="OmpH"/>
    <property type="match status" value="1"/>
</dbReference>
<sequence length="206" mass="22888">MKKNHLFASLSFVAVSALGMMSCNNSSPKMDEKPSQDNVSAGSAAGMKIAYVEVDSLMSQYQFCKDYTLVLQKKSNNARNTLTQKGKQLQAAANNFQQKLQNNGFTSREQAASAQAAIQKSEQDLQNLQNRLGSELDAETTKYNMALRDSLQNFLRDYNKDKKYDLILSKAGDNILYAAKKHDITNEVIAGLNKRYKPASKAKADK</sequence>
<protein>
    <submittedName>
        <fullName evidence="5">OmpH family outer membrane protein</fullName>
    </submittedName>
</protein>
<gene>
    <name evidence="5" type="ORF">HPS56_11705</name>
</gene>
<dbReference type="Proteomes" id="UP000714420">
    <property type="component" value="Unassembled WGS sequence"/>
</dbReference>
<reference evidence="5 6" key="1">
    <citation type="submission" date="2020-05" db="EMBL/GenBank/DDBJ databases">
        <title>Distinct polysaccharide utilization as determinants for interspecies competition between intestinal Prevotella spp.</title>
        <authorList>
            <person name="Galvez E.J.C."/>
            <person name="Iljazovic A."/>
            <person name="Strowig T."/>
        </authorList>
    </citation>
    <scope>NUCLEOTIDE SEQUENCE [LARGE SCALE GENOMIC DNA]</scope>
    <source>
        <strain evidence="5 6">PMUR</strain>
    </source>
</reference>
<evidence type="ECO:0000313" key="6">
    <source>
        <dbReference type="Proteomes" id="UP000714420"/>
    </source>
</evidence>
<dbReference type="InterPro" id="IPR005632">
    <property type="entry name" value="Chaperone_Skp"/>
</dbReference>
<feature type="coiled-coil region" evidence="3">
    <location>
        <begin position="79"/>
        <end position="138"/>
    </location>
</feature>
<dbReference type="Gene3D" id="3.30.910.20">
    <property type="entry name" value="Skp domain"/>
    <property type="match status" value="1"/>
</dbReference>
<dbReference type="SUPFAM" id="SSF111384">
    <property type="entry name" value="OmpH-like"/>
    <property type="match status" value="1"/>
</dbReference>
<evidence type="ECO:0000256" key="3">
    <source>
        <dbReference type="SAM" id="Coils"/>
    </source>
</evidence>
<name>A0ABX2APC6_9BACT</name>
<dbReference type="InterPro" id="IPR024930">
    <property type="entry name" value="Skp_dom_sf"/>
</dbReference>
<accession>A0ABX2APC6</accession>
<dbReference type="EMBL" id="JABKKF010000014">
    <property type="protein sequence ID" value="NPD92990.1"/>
    <property type="molecule type" value="Genomic_DNA"/>
</dbReference>
<comment type="caution">
    <text evidence="5">The sequence shown here is derived from an EMBL/GenBank/DDBJ whole genome shotgun (WGS) entry which is preliminary data.</text>
</comment>
<feature type="signal peptide" evidence="4">
    <location>
        <begin position="1"/>
        <end position="25"/>
    </location>
</feature>
<dbReference type="PANTHER" id="PTHR35089">
    <property type="entry name" value="CHAPERONE PROTEIN SKP"/>
    <property type="match status" value="1"/>
</dbReference>
<dbReference type="PROSITE" id="PS51257">
    <property type="entry name" value="PROKAR_LIPOPROTEIN"/>
    <property type="match status" value="1"/>
</dbReference>
<evidence type="ECO:0000256" key="2">
    <source>
        <dbReference type="ARBA" id="ARBA00022729"/>
    </source>
</evidence>
<evidence type="ECO:0000256" key="1">
    <source>
        <dbReference type="ARBA" id="ARBA00009091"/>
    </source>
</evidence>
<feature type="chain" id="PRO_5046207353" evidence="4">
    <location>
        <begin position="26"/>
        <end position="206"/>
    </location>
</feature>
<keyword evidence="6" id="KW-1185">Reference proteome</keyword>
<evidence type="ECO:0000313" key="5">
    <source>
        <dbReference type="EMBL" id="NPD92990.1"/>
    </source>
</evidence>
<organism evidence="5 6">
    <name type="scientific">Xylanibacter muris</name>
    <dbReference type="NCBI Taxonomy" id="2736290"/>
    <lineage>
        <taxon>Bacteria</taxon>
        <taxon>Pseudomonadati</taxon>
        <taxon>Bacteroidota</taxon>
        <taxon>Bacteroidia</taxon>
        <taxon>Bacteroidales</taxon>
        <taxon>Prevotellaceae</taxon>
        <taxon>Xylanibacter</taxon>
    </lineage>
</organism>
<comment type="similarity">
    <text evidence="1">Belongs to the Skp family.</text>
</comment>
<dbReference type="Pfam" id="PF03938">
    <property type="entry name" value="OmpH"/>
    <property type="match status" value="1"/>
</dbReference>
<dbReference type="PANTHER" id="PTHR35089:SF1">
    <property type="entry name" value="CHAPERONE PROTEIN SKP"/>
    <property type="match status" value="1"/>
</dbReference>
<dbReference type="RefSeq" id="WP_172276783.1">
    <property type="nucleotide sequence ID" value="NZ_CASGMU010000007.1"/>
</dbReference>